<keyword evidence="2" id="KW-0805">Transcription regulation</keyword>
<dbReference type="GeneID" id="82201708"/>
<evidence type="ECO:0000256" key="1">
    <source>
        <dbReference type="ARBA" id="ARBA00022737"/>
    </source>
</evidence>
<dbReference type="InterPro" id="IPR007737">
    <property type="entry name" value="Mga_HTH"/>
</dbReference>
<dbReference type="Gene3D" id="1.10.10.10">
    <property type="entry name" value="Winged helix-like DNA-binding domain superfamily/Winged helix DNA-binding domain"/>
    <property type="match status" value="1"/>
</dbReference>
<dbReference type="OrthoDB" id="3710983at2"/>
<dbReference type="InterPro" id="IPR050661">
    <property type="entry name" value="BglG_antiterminators"/>
</dbReference>
<dbReference type="EMBL" id="MPJW01000018">
    <property type="protein sequence ID" value="OLU43216.1"/>
    <property type="molecule type" value="Genomic_DNA"/>
</dbReference>
<protein>
    <submittedName>
        <fullName evidence="7">Uncharacterized protein</fullName>
    </submittedName>
</protein>
<keyword evidence="4" id="KW-0804">Transcription</keyword>
<evidence type="ECO:0000259" key="5">
    <source>
        <dbReference type="PROSITE" id="PS51094"/>
    </source>
</evidence>
<dbReference type="Pfam" id="PF00359">
    <property type="entry name" value="PTS_EIIA_2"/>
    <property type="match status" value="1"/>
</dbReference>
<name>A0A1U7NJE9_9FIRM</name>
<evidence type="ECO:0000256" key="2">
    <source>
        <dbReference type="ARBA" id="ARBA00023015"/>
    </source>
</evidence>
<dbReference type="InterPro" id="IPR002178">
    <property type="entry name" value="PTS_EIIA_type-2_dom"/>
</dbReference>
<dbReference type="InterPro" id="IPR036634">
    <property type="entry name" value="PRD_sf"/>
</dbReference>
<dbReference type="SUPFAM" id="SSF55804">
    <property type="entry name" value="Phoshotransferase/anion transport protein"/>
    <property type="match status" value="1"/>
</dbReference>
<dbReference type="RefSeq" id="WP_075817386.1">
    <property type="nucleotide sequence ID" value="NZ_CAOUMU010000129.1"/>
</dbReference>
<dbReference type="Gene3D" id="3.40.930.10">
    <property type="entry name" value="Mannitol-specific EII, Chain A"/>
    <property type="match status" value="1"/>
</dbReference>
<dbReference type="InterPro" id="IPR013196">
    <property type="entry name" value="HTH_11"/>
</dbReference>
<dbReference type="Gene3D" id="1.10.1790.10">
    <property type="entry name" value="PRD domain"/>
    <property type="match status" value="1"/>
</dbReference>
<dbReference type="SUPFAM" id="SSF63520">
    <property type="entry name" value="PTS-regulatory domain, PRD"/>
    <property type="match status" value="1"/>
</dbReference>
<evidence type="ECO:0000259" key="6">
    <source>
        <dbReference type="PROSITE" id="PS51372"/>
    </source>
</evidence>
<dbReference type="PROSITE" id="PS51094">
    <property type="entry name" value="PTS_EIIA_TYPE_2"/>
    <property type="match status" value="1"/>
</dbReference>
<keyword evidence="1" id="KW-0677">Repeat</keyword>
<feature type="domain" description="PRD" evidence="6">
    <location>
        <begin position="269"/>
        <end position="375"/>
    </location>
</feature>
<evidence type="ECO:0000256" key="3">
    <source>
        <dbReference type="ARBA" id="ARBA00023159"/>
    </source>
</evidence>
<dbReference type="PROSITE" id="PS51372">
    <property type="entry name" value="PRD_2"/>
    <property type="match status" value="1"/>
</dbReference>
<dbReference type="PANTHER" id="PTHR30185">
    <property type="entry name" value="CRYPTIC BETA-GLUCOSIDE BGL OPERON ANTITERMINATOR"/>
    <property type="match status" value="1"/>
</dbReference>
<dbReference type="PANTHER" id="PTHR30185:SF12">
    <property type="entry name" value="TRANSCRIPTIONAL REGULATOR MANR"/>
    <property type="match status" value="1"/>
</dbReference>
<dbReference type="InterPro" id="IPR036388">
    <property type="entry name" value="WH-like_DNA-bd_sf"/>
</dbReference>
<proteinExistence type="predicted"/>
<evidence type="ECO:0000256" key="4">
    <source>
        <dbReference type="ARBA" id="ARBA00023163"/>
    </source>
</evidence>
<reference evidence="7 8" key="1">
    <citation type="submission" date="2016-11" db="EMBL/GenBank/DDBJ databases">
        <title>Description of two novel members of the family Erysipelotrichaceae: Ileibacterium lipovorans gen. nov., sp. nov. and Dubosiella newyorkensis, gen. nov., sp. nov.</title>
        <authorList>
            <person name="Cox L.M."/>
            <person name="Sohn J."/>
            <person name="Tyrrell K.L."/>
            <person name="Citron D.M."/>
            <person name="Lawson P.A."/>
            <person name="Patel N.B."/>
            <person name="Iizumi T."/>
            <person name="Perez-Perez G.I."/>
            <person name="Goldstein E.J."/>
            <person name="Blaser M.J."/>
        </authorList>
    </citation>
    <scope>NUCLEOTIDE SEQUENCE [LARGE SCALE GENOMIC DNA]</scope>
    <source>
        <strain evidence="7 8">NYU-BL-A3</strain>
    </source>
</reference>
<feature type="domain" description="PTS EIIA type-2" evidence="5">
    <location>
        <begin position="474"/>
        <end position="614"/>
    </location>
</feature>
<sequence>MNHREQELLHLLIKLDQPVSVKTLAKKLGLSERTIRNYIYELNGNNPWISTSKNGISASISDLKAHLQTGDDQSDLIAQNPAQRSSYLIKLLLLRKQNPLASEICESLFISDSTLKADLIRLNREYSDTGIRFRMRKGRLEYTGEEKNIRKVIRSMIRQETQDHYRYMEMLREMFGNEMVSSIHTIWSDLLSRWSADKNELLLANLIFHTTMIVSYSKTIEKLPELNMQPASMHEELCQKLEQNFAILISDVDKRKLEMLCLQCTHAEHISKPVVEYCLRVKERLEKDYFITFSEESFVSMFESHVEVLLSRVTRNERSENPLTKSIRMASPVIYEMAISAADEFYQTFGVILDEGEIAFFALHIGAHVEFASNLPDIYLLCPFYHNLQEQFESRIRNHFQGQACIQRCKTDSLPDSPLVLVVSALPLESMNYPFFYTQISPFVSEHDLQNISEHLDKLKRAIASQKRKEQLEELFFDECFEIEPEGKSPQEILKAMSLRLAKLNLAPGKLMESVLERESLCSTAYEGFAIPHPLHPCAFRPSISVALFPDGFNWNGTIIYCVFLMSLRNDDLSLFREVYEPLINLLVHPGLPEILSKSKNLESFKKTVYEHLP</sequence>
<dbReference type="InterPro" id="IPR011608">
    <property type="entry name" value="PRD"/>
</dbReference>
<keyword evidence="8" id="KW-1185">Reference proteome</keyword>
<dbReference type="GO" id="GO:0006355">
    <property type="term" value="P:regulation of DNA-templated transcription"/>
    <property type="evidence" value="ECO:0007669"/>
    <property type="project" value="InterPro"/>
</dbReference>
<keyword evidence="3" id="KW-0010">Activator</keyword>
<gene>
    <name evidence="7" type="ORF">BO222_00400</name>
</gene>
<dbReference type="InterPro" id="IPR036390">
    <property type="entry name" value="WH_DNA-bd_sf"/>
</dbReference>
<dbReference type="Pfam" id="PF00874">
    <property type="entry name" value="PRD"/>
    <property type="match status" value="1"/>
</dbReference>
<dbReference type="AlphaFoldDB" id="A0A1U7NJE9"/>
<accession>A0A1U7NJE9</accession>
<comment type="caution">
    <text evidence="7">The sequence shown here is derived from an EMBL/GenBank/DDBJ whole genome shotgun (WGS) entry which is preliminary data.</text>
</comment>
<evidence type="ECO:0000313" key="8">
    <source>
        <dbReference type="Proteomes" id="UP000186341"/>
    </source>
</evidence>
<dbReference type="InterPro" id="IPR016152">
    <property type="entry name" value="PTrfase/Anion_transptr"/>
</dbReference>
<dbReference type="Pfam" id="PF05043">
    <property type="entry name" value="Mga"/>
    <property type="match status" value="1"/>
</dbReference>
<dbReference type="Proteomes" id="UP000186341">
    <property type="component" value="Unassembled WGS sequence"/>
</dbReference>
<dbReference type="Pfam" id="PF08279">
    <property type="entry name" value="HTH_11"/>
    <property type="match status" value="1"/>
</dbReference>
<dbReference type="SUPFAM" id="SSF46785">
    <property type="entry name" value="Winged helix' DNA-binding domain"/>
    <property type="match status" value="1"/>
</dbReference>
<evidence type="ECO:0000313" key="7">
    <source>
        <dbReference type="EMBL" id="OLU43216.1"/>
    </source>
</evidence>
<organism evidence="7 8">
    <name type="scientific">Ileibacterium valens</name>
    <dbReference type="NCBI Taxonomy" id="1862668"/>
    <lineage>
        <taxon>Bacteria</taxon>
        <taxon>Bacillati</taxon>
        <taxon>Bacillota</taxon>
        <taxon>Erysipelotrichia</taxon>
        <taxon>Erysipelotrichales</taxon>
        <taxon>Erysipelotrichaceae</taxon>
        <taxon>Ileibacterium</taxon>
    </lineage>
</organism>